<dbReference type="CDD" id="cd08977">
    <property type="entry name" value="SusD"/>
    <property type="match status" value="1"/>
</dbReference>
<feature type="signal peptide" evidence="6">
    <location>
        <begin position="1"/>
        <end position="19"/>
    </location>
</feature>
<comment type="caution">
    <text evidence="9">The sequence shown here is derived from an EMBL/GenBank/DDBJ whole genome shotgun (WGS) entry which is preliminary data.</text>
</comment>
<dbReference type="SUPFAM" id="SSF48452">
    <property type="entry name" value="TPR-like"/>
    <property type="match status" value="1"/>
</dbReference>
<dbReference type="Pfam" id="PF14322">
    <property type="entry name" value="SusD-like_3"/>
    <property type="match status" value="1"/>
</dbReference>
<evidence type="ECO:0000256" key="5">
    <source>
        <dbReference type="ARBA" id="ARBA00023237"/>
    </source>
</evidence>
<evidence type="ECO:0000256" key="4">
    <source>
        <dbReference type="ARBA" id="ARBA00023136"/>
    </source>
</evidence>
<dbReference type="RefSeq" id="WP_196938811.1">
    <property type="nucleotide sequence ID" value="NZ_MU158689.1"/>
</dbReference>
<comment type="similarity">
    <text evidence="2">Belongs to the SusD family.</text>
</comment>
<dbReference type="InterPro" id="IPR033985">
    <property type="entry name" value="SusD-like_N"/>
</dbReference>
<comment type="subcellular location">
    <subcellularLocation>
        <location evidence="1">Cell outer membrane</location>
    </subcellularLocation>
</comment>
<accession>A0ABR9TAN1</accession>
<dbReference type="PROSITE" id="PS51257">
    <property type="entry name" value="PROKAR_LIPOPROTEIN"/>
    <property type="match status" value="1"/>
</dbReference>
<evidence type="ECO:0000259" key="7">
    <source>
        <dbReference type="Pfam" id="PF07980"/>
    </source>
</evidence>
<feature type="chain" id="PRO_5045912004" description="RagB/SusD family nutrient uptake outer membrane protein" evidence="6">
    <location>
        <begin position="20"/>
        <end position="498"/>
    </location>
</feature>
<dbReference type="Pfam" id="PF07980">
    <property type="entry name" value="SusD_RagB"/>
    <property type="match status" value="1"/>
</dbReference>
<feature type="domain" description="RagB/SusD" evidence="7">
    <location>
        <begin position="371"/>
        <end position="493"/>
    </location>
</feature>
<evidence type="ECO:0000259" key="8">
    <source>
        <dbReference type="Pfam" id="PF14322"/>
    </source>
</evidence>
<keyword evidence="4" id="KW-0472">Membrane</keyword>
<gene>
    <name evidence="9" type="ORF">C4F40_16875</name>
</gene>
<reference evidence="9 10" key="1">
    <citation type="submission" date="2018-02" db="EMBL/GenBank/DDBJ databases">
        <title>Sphingobacterium KA21.</title>
        <authorList>
            <person name="Vasarhelyi B.M."/>
            <person name="Deshmukh S."/>
            <person name="Balint B."/>
            <person name="Kukolya J."/>
        </authorList>
    </citation>
    <scope>NUCLEOTIDE SEQUENCE [LARGE SCALE GENOMIC DNA]</scope>
    <source>
        <strain evidence="9 10">Ka21</strain>
    </source>
</reference>
<evidence type="ECO:0000256" key="2">
    <source>
        <dbReference type="ARBA" id="ARBA00006275"/>
    </source>
</evidence>
<organism evidence="9 10">
    <name type="scientific">Sphingobacterium pedocola</name>
    <dbReference type="NCBI Taxonomy" id="2082722"/>
    <lineage>
        <taxon>Bacteria</taxon>
        <taxon>Pseudomonadati</taxon>
        <taxon>Bacteroidota</taxon>
        <taxon>Sphingobacteriia</taxon>
        <taxon>Sphingobacteriales</taxon>
        <taxon>Sphingobacteriaceae</taxon>
        <taxon>Sphingobacterium</taxon>
    </lineage>
</organism>
<dbReference type="Proteomes" id="UP000618319">
    <property type="component" value="Unassembled WGS sequence"/>
</dbReference>
<evidence type="ECO:0008006" key="11">
    <source>
        <dbReference type="Google" id="ProtNLM"/>
    </source>
</evidence>
<keyword evidence="5" id="KW-0998">Cell outer membrane</keyword>
<proteinExistence type="inferred from homology"/>
<protein>
    <recommendedName>
        <fullName evidence="11">RagB/SusD family nutrient uptake outer membrane protein</fullName>
    </recommendedName>
</protein>
<feature type="domain" description="SusD-like N-terminal" evidence="8">
    <location>
        <begin position="23"/>
        <end position="238"/>
    </location>
</feature>
<evidence type="ECO:0000256" key="6">
    <source>
        <dbReference type="SAM" id="SignalP"/>
    </source>
</evidence>
<evidence type="ECO:0000256" key="3">
    <source>
        <dbReference type="ARBA" id="ARBA00022729"/>
    </source>
</evidence>
<name>A0ABR9TAN1_9SPHI</name>
<evidence type="ECO:0000256" key="1">
    <source>
        <dbReference type="ARBA" id="ARBA00004442"/>
    </source>
</evidence>
<keyword evidence="3 6" id="KW-0732">Signal</keyword>
<dbReference type="EMBL" id="PSKQ01000024">
    <property type="protein sequence ID" value="MBE8722401.1"/>
    <property type="molecule type" value="Genomic_DNA"/>
</dbReference>
<evidence type="ECO:0000313" key="10">
    <source>
        <dbReference type="Proteomes" id="UP000618319"/>
    </source>
</evidence>
<dbReference type="Gene3D" id="1.25.40.390">
    <property type="match status" value="1"/>
</dbReference>
<keyword evidence="10" id="KW-1185">Reference proteome</keyword>
<dbReference type="InterPro" id="IPR012944">
    <property type="entry name" value="SusD_RagB_dom"/>
</dbReference>
<dbReference type="InterPro" id="IPR011990">
    <property type="entry name" value="TPR-like_helical_dom_sf"/>
</dbReference>
<evidence type="ECO:0000313" key="9">
    <source>
        <dbReference type="EMBL" id="MBE8722401.1"/>
    </source>
</evidence>
<sequence>MKKIYIALLLLSTVFGLTGCNKFLDEDPISSKASENFWKTEKDGNAAVASMYALLRKALNNGLFHYAHGDLPTDYFTPERDLGGEDFNQIQELDWALAVPTASTWRSMMRNRRFDHFYSAIVQANSCLMNLPRIPKESFDTEYETSIRHFIGEAYFVRAFSYFYMARVWGGVPIVNDQVSATVDMTNYRRATAEEVLKKALDDALLAKSYLSWDNVSAVDKGVRANKGAVLALLAHIYAWDGDYENCELAAKELINNDYYSYTPRNNYTDIFKGNSTEGIFEIAQNSQTETARDMIGSYTLKAPYLTTNTGNAAWPLDTLTLRQTLFNDPADLRVVHGFDFFDTADPISLKYKNISYTTSGTVVLPLFMSNIIVFRLSDIALLLSEAYAAQDKFGASRDLINRVRGLAGLGSTQVADAALFEEAINERGRELFLEGHRFYDLVRLAKVKGVYRFGSGGSTKITASEFQRGKYYWPIDPVLIINNPLFSQTPYWASEMR</sequence>